<dbReference type="PANTHER" id="PTHR30349">
    <property type="entry name" value="PHAGE INTEGRASE-RELATED"/>
    <property type="match status" value="1"/>
</dbReference>
<dbReference type="CDD" id="cd01189">
    <property type="entry name" value="INT_ICEBs1_C_like"/>
    <property type="match status" value="1"/>
</dbReference>
<dbReference type="SUPFAM" id="SSF56349">
    <property type="entry name" value="DNA breaking-rejoining enzymes"/>
    <property type="match status" value="1"/>
</dbReference>
<keyword evidence="1" id="KW-0229">DNA integration</keyword>
<gene>
    <name evidence="5" type="ORF">CPter291_3293</name>
</gene>
<dbReference type="InterPro" id="IPR013762">
    <property type="entry name" value="Integrase-like_cat_sf"/>
</dbReference>
<dbReference type="InterPro" id="IPR010998">
    <property type="entry name" value="Integrase_recombinase_N"/>
</dbReference>
<reference evidence="5 6" key="1">
    <citation type="submission" date="2015-11" db="EMBL/GenBank/DDBJ databases">
        <title>Exploring the genomic traits of fungus-feeding bacterial genus Collimonas.</title>
        <authorList>
            <person name="Song C."/>
            <person name="Schmidt R."/>
            <person name="de Jager V."/>
            <person name="Krzyzanowska D."/>
            <person name="Jongedijk E."/>
            <person name="Cankar K."/>
            <person name="Beekwilder J."/>
            <person name="van Veen A."/>
            <person name="de Boer W."/>
            <person name="van Veen J.A."/>
            <person name="Garbeva P."/>
        </authorList>
    </citation>
    <scope>NUCLEOTIDE SEQUENCE [LARGE SCALE GENOMIC DNA]</scope>
    <source>
        <strain evidence="5 6">Ter291</strain>
    </source>
</reference>
<dbReference type="Pfam" id="PF00589">
    <property type="entry name" value="Phage_integrase"/>
    <property type="match status" value="1"/>
</dbReference>
<dbReference type="PANTHER" id="PTHR30349:SF36">
    <property type="entry name" value="PROPHAGE INTEGRASE INTR-RELATED"/>
    <property type="match status" value="1"/>
</dbReference>
<dbReference type="InterPro" id="IPR011010">
    <property type="entry name" value="DNA_brk_join_enz"/>
</dbReference>
<organism evidence="5 6">
    <name type="scientific">Collimonas pratensis</name>
    <dbReference type="NCBI Taxonomy" id="279113"/>
    <lineage>
        <taxon>Bacteria</taxon>
        <taxon>Pseudomonadati</taxon>
        <taxon>Pseudomonadota</taxon>
        <taxon>Betaproteobacteria</taxon>
        <taxon>Burkholderiales</taxon>
        <taxon>Oxalobacteraceae</taxon>
        <taxon>Collimonas</taxon>
    </lineage>
</organism>
<evidence type="ECO:0000313" key="5">
    <source>
        <dbReference type="EMBL" id="AMP15530.1"/>
    </source>
</evidence>
<feature type="domain" description="Tyr recombinase" evidence="4">
    <location>
        <begin position="195"/>
        <end position="381"/>
    </location>
</feature>
<name>A0ABN4MD13_9BURK</name>
<protein>
    <submittedName>
        <fullName evidence="5">Phage integrase family protein</fullName>
    </submittedName>
</protein>
<dbReference type="InterPro" id="IPR050090">
    <property type="entry name" value="Tyrosine_recombinase_XerCD"/>
</dbReference>
<evidence type="ECO:0000313" key="6">
    <source>
        <dbReference type="Proteomes" id="UP000074914"/>
    </source>
</evidence>
<dbReference type="PROSITE" id="PS51898">
    <property type="entry name" value="TYR_RECOMBINASE"/>
    <property type="match status" value="1"/>
</dbReference>
<proteinExistence type="predicted"/>
<dbReference type="InterPro" id="IPR022000">
    <property type="entry name" value="Min27-like_integrase_DNA_bind"/>
</dbReference>
<sequence length="403" mass="45983">MGNTKSVSGLELRKGTNTETIRICFRYQGAQCRESLKLAHTKQNIAYALRRRGEVLNAIERGTFVYHEFFPNSTRAKEFAAKNVASTVTIGALIREYLDVARRTLALSSYNSYQEVSDTYLLPKWDNKIAANLTSKEIRTWIMEFAIKSKTISSILTPMRNALEQAVIDEIIESNPFDSIKLGKIVPREQRASDFKADPFSIDEIEAILQACVNPQEHNMALHAFASGMRISEYIALQWESIDFSRYKSHVSKAFVDGEMKKGAKTEAGNRAIDMRQGALDALLRQQAFTKQLGKFVFHNPLHGEPWTGTKPIRERWRRILLLAKVRYRNPYQTRHTFASSLLMLGANPLYVATQMGHSDTTMVMRTYGKWIGAGLDEDRRRRLEAVYTQIDPKLKNEFPVFG</sequence>
<dbReference type="EMBL" id="CP013236">
    <property type="protein sequence ID" value="AMP15530.1"/>
    <property type="molecule type" value="Genomic_DNA"/>
</dbReference>
<keyword evidence="2" id="KW-0238">DNA-binding</keyword>
<evidence type="ECO:0000259" key="4">
    <source>
        <dbReference type="PROSITE" id="PS51898"/>
    </source>
</evidence>
<evidence type="ECO:0000256" key="1">
    <source>
        <dbReference type="ARBA" id="ARBA00022908"/>
    </source>
</evidence>
<evidence type="ECO:0000256" key="3">
    <source>
        <dbReference type="ARBA" id="ARBA00023172"/>
    </source>
</evidence>
<dbReference type="Gene3D" id="1.10.150.130">
    <property type="match status" value="1"/>
</dbReference>
<dbReference type="Gene3D" id="1.10.443.10">
    <property type="entry name" value="Intergrase catalytic core"/>
    <property type="match status" value="1"/>
</dbReference>
<accession>A0ABN4MD13</accession>
<keyword evidence="3" id="KW-0233">DNA recombination</keyword>
<evidence type="ECO:0000256" key="2">
    <source>
        <dbReference type="ARBA" id="ARBA00023125"/>
    </source>
</evidence>
<keyword evidence="6" id="KW-1185">Reference proteome</keyword>
<dbReference type="Proteomes" id="UP000074914">
    <property type="component" value="Chromosome"/>
</dbReference>
<dbReference type="InterPro" id="IPR002104">
    <property type="entry name" value="Integrase_catalytic"/>
</dbReference>
<dbReference type="Pfam" id="PF12167">
    <property type="entry name" value="Arm-DNA-bind_2"/>
    <property type="match status" value="1"/>
</dbReference>